<evidence type="ECO:0000313" key="2">
    <source>
        <dbReference type="EMBL" id="BBU68225.1"/>
    </source>
</evidence>
<reference evidence="3" key="1">
    <citation type="submission" date="2020-01" db="EMBL/GenBank/DDBJ databases">
        <title>Phosphoaccumulans saitamaens gen. nov., sp. nov., a polyphosphate accumulating bacterium isolated from surface river water.</title>
        <authorList>
            <person name="Watanabe K."/>
            <person name="Suda W."/>
        </authorList>
    </citation>
    <scope>NUCLEOTIDE SEQUENCE [LARGE SCALE GENOMIC DNA]</scope>
    <source>
        <strain evidence="3">ICHIAU1</strain>
    </source>
</reference>
<dbReference type="RefSeq" id="WP_162048844.1">
    <property type="nucleotide sequence ID" value="NZ_AP022345.1"/>
</dbReference>
<feature type="chain" id="PRO_5031393148" description="DUF4390 domain-containing protein" evidence="1">
    <location>
        <begin position="31"/>
        <end position="195"/>
    </location>
</feature>
<name>A0A7R6R4K5_9RHOO</name>
<dbReference type="AlphaFoldDB" id="A0A7R6R4K5"/>
<gene>
    <name evidence="2" type="ORF">ICHIAU1_05080</name>
</gene>
<sequence>MNLRYRFFWKWWLLCLAGFLLGVQTLPANAGAEVRQVSLTPSEDSFVLTGNFGLQLSPALVDAVNHGIPLVFQMQSEVRRPRWYWVDEALYAANTDRRLTYNTLVRNYRVTEGQEGRNFLNLPDALNYVARPVSWSLPAGRIKPGESVEVLVRFRLDPAFLPKPFQVVSFGDRDWRLDSDWRKFLLTAPAISGAK</sequence>
<dbReference type="EMBL" id="AP022345">
    <property type="protein sequence ID" value="BBU68225.1"/>
    <property type="molecule type" value="Genomic_DNA"/>
</dbReference>
<evidence type="ECO:0000313" key="3">
    <source>
        <dbReference type="Proteomes" id="UP000463961"/>
    </source>
</evidence>
<evidence type="ECO:0008006" key="4">
    <source>
        <dbReference type="Google" id="ProtNLM"/>
    </source>
</evidence>
<evidence type="ECO:0000256" key="1">
    <source>
        <dbReference type="SAM" id="SignalP"/>
    </source>
</evidence>
<organism evidence="2 3">
    <name type="scientific">Fluviibacter phosphoraccumulans</name>
    <dbReference type="NCBI Taxonomy" id="1751046"/>
    <lineage>
        <taxon>Bacteria</taxon>
        <taxon>Pseudomonadati</taxon>
        <taxon>Pseudomonadota</taxon>
        <taxon>Betaproteobacteria</taxon>
        <taxon>Rhodocyclales</taxon>
        <taxon>Fluviibacteraceae</taxon>
        <taxon>Fluviibacter</taxon>
    </lineage>
</organism>
<feature type="signal peptide" evidence="1">
    <location>
        <begin position="1"/>
        <end position="30"/>
    </location>
</feature>
<dbReference type="Pfam" id="PF14334">
    <property type="entry name" value="DUF4390"/>
    <property type="match status" value="1"/>
</dbReference>
<dbReference type="OrthoDB" id="5298153at2"/>
<protein>
    <recommendedName>
        <fullName evidence="4">DUF4390 domain-containing protein</fullName>
    </recommendedName>
</protein>
<keyword evidence="3" id="KW-1185">Reference proteome</keyword>
<dbReference type="InterPro" id="IPR025500">
    <property type="entry name" value="DUF4390"/>
</dbReference>
<accession>A0A7R6R4K5</accession>
<proteinExistence type="predicted"/>
<dbReference type="Proteomes" id="UP000463961">
    <property type="component" value="Chromosome"/>
</dbReference>
<keyword evidence="1" id="KW-0732">Signal</keyword>